<reference evidence="7 8" key="1">
    <citation type="submission" date="2019-09" db="EMBL/GenBank/DDBJ databases">
        <title>Bird 10,000 Genomes (B10K) Project - Family phase.</title>
        <authorList>
            <person name="Zhang G."/>
        </authorList>
    </citation>
    <scope>NUCLEOTIDE SEQUENCE [LARGE SCALE GENOMIC DNA]</scope>
    <source>
        <strain evidence="7">B10K-DU-009-04</strain>
        <tissue evidence="7">Mixed tissue sample</tissue>
    </source>
</reference>
<dbReference type="GO" id="GO:0031966">
    <property type="term" value="C:mitochondrial membrane"/>
    <property type="evidence" value="ECO:0007669"/>
    <property type="project" value="TreeGrafter"/>
</dbReference>
<accession>A0A7L0SGI0</accession>
<sequence length="88" mass="7953">GVLPAGVVLVSLPAAICALGFTGTGIAAGSVAAKMMSAAAIANGGAVAAGSTVTVLQSIGAAGLSLGTKVGLMSALGQLGAVVGAKMS</sequence>
<comment type="subcellular location">
    <subcellularLocation>
        <location evidence="1">Membrane</location>
        <topology evidence="1">Multi-pass membrane protein</topology>
    </subcellularLocation>
</comment>
<dbReference type="GO" id="GO:0001836">
    <property type="term" value="P:release of cytochrome c from mitochondria"/>
    <property type="evidence" value="ECO:0007669"/>
    <property type="project" value="TreeGrafter"/>
</dbReference>
<protein>
    <submittedName>
        <fullName evidence="7">IF27A protein</fullName>
    </submittedName>
</protein>
<keyword evidence="8" id="KW-1185">Reference proteome</keyword>
<feature type="non-terminal residue" evidence="7">
    <location>
        <position position="1"/>
    </location>
</feature>
<dbReference type="GO" id="GO:0097193">
    <property type="term" value="P:intrinsic apoptotic signaling pathway"/>
    <property type="evidence" value="ECO:0007669"/>
    <property type="project" value="TreeGrafter"/>
</dbReference>
<proteinExistence type="inferred from homology"/>
<evidence type="ECO:0000256" key="4">
    <source>
        <dbReference type="ARBA" id="ARBA00022989"/>
    </source>
</evidence>
<dbReference type="Gene3D" id="6.10.110.10">
    <property type="match status" value="1"/>
</dbReference>
<keyword evidence="5 6" id="KW-0472">Membrane</keyword>
<comment type="similarity">
    <text evidence="2">Belongs to the IFI6/IFI27 family.</text>
</comment>
<dbReference type="EMBL" id="VXAO01000026">
    <property type="protein sequence ID" value="NXL41755.1"/>
    <property type="molecule type" value="Genomic_DNA"/>
</dbReference>
<keyword evidence="3 6" id="KW-0812">Transmembrane</keyword>
<dbReference type="InterPro" id="IPR009311">
    <property type="entry name" value="IFI6/IFI27-like"/>
</dbReference>
<evidence type="ECO:0000256" key="5">
    <source>
        <dbReference type="ARBA" id="ARBA00023136"/>
    </source>
</evidence>
<organism evidence="7 8">
    <name type="scientific">Podilymbus podiceps</name>
    <name type="common">Pied-billed grebe</name>
    <dbReference type="NCBI Taxonomy" id="9252"/>
    <lineage>
        <taxon>Eukaryota</taxon>
        <taxon>Metazoa</taxon>
        <taxon>Chordata</taxon>
        <taxon>Craniata</taxon>
        <taxon>Vertebrata</taxon>
        <taxon>Euteleostomi</taxon>
        <taxon>Archelosauria</taxon>
        <taxon>Archosauria</taxon>
        <taxon>Dinosauria</taxon>
        <taxon>Saurischia</taxon>
        <taxon>Theropoda</taxon>
        <taxon>Coelurosauria</taxon>
        <taxon>Aves</taxon>
        <taxon>Neognathae</taxon>
        <taxon>Neoaves</taxon>
        <taxon>Mirandornithes</taxon>
        <taxon>Podicipediformes</taxon>
        <taxon>Podicipedidae</taxon>
        <taxon>Podilymbus</taxon>
    </lineage>
</organism>
<evidence type="ECO:0000256" key="3">
    <source>
        <dbReference type="ARBA" id="ARBA00022692"/>
    </source>
</evidence>
<evidence type="ECO:0000256" key="2">
    <source>
        <dbReference type="ARBA" id="ARBA00007262"/>
    </source>
</evidence>
<name>A0A7L0SGI0_PODPO</name>
<evidence type="ECO:0000313" key="8">
    <source>
        <dbReference type="Proteomes" id="UP000555275"/>
    </source>
</evidence>
<evidence type="ECO:0000256" key="6">
    <source>
        <dbReference type="SAM" id="Phobius"/>
    </source>
</evidence>
<gene>
    <name evidence="7" type="primary">Ifi27l2a</name>
    <name evidence="7" type="ORF">PODPOD_R11851</name>
</gene>
<dbReference type="InterPro" id="IPR038213">
    <property type="entry name" value="IFI6/IFI27-like_sf"/>
</dbReference>
<dbReference type="PANTHER" id="PTHR16932">
    <property type="entry name" value="INTERFERON ALPHA-INDUCIBLE PROTEIN 27"/>
    <property type="match status" value="1"/>
</dbReference>
<dbReference type="Proteomes" id="UP000555275">
    <property type="component" value="Unassembled WGS sequence"/>
</dbReference>
<evidence type="ECO:0000313" key="7">
    <source>
        <dbReference type="EMBL" id="NXL41755.1"/>
    </source>
</evidence>
<feature type="transmembrane region" description="Helical" evidence="6">
    <location>
        <begin position="6"/>
        <end position="28"/>
    </location>
</feature>
<evidence type="ECO:0000256" key="1">
    <source>
        <dbReference type="ARBA" id="ARBA00004141"/>
    </source>
</evidence>
<keyword evidence="4 6" id="KW-1133">Transmembrane helix</keyword>
<comment type="caution">
    <text evidence="7">The sequence shown here is derived from an EMBL/GenBank/DDBJ whole genome shotgun (WGS) entry which is preliminary data.</text>
</comment>
<feature type="non-terminal residue" evidence="7">
    <location>
        <position position="88"/>
    </location>
</feature>
<dbReference type="OrthoDB" id="440424at2759"/>
<dbReference type="AlphaFoldDB" id="A0A7L0SGI0"/>
<dbReference type="Pfam" id="PF06140">
    <property type="entry name" value="Ifi-6-16"/>
    <property type="match status" value="1"/>
</dbReference>
<dbReference type="PANTHER" id="PTHR16932:SF18">
    <property type="entry name" value="INTERFERON, ALPHA-INDUCIBLE PROTEIN 27-LIKE 2"/>
    <property type="match status" value="1"/>
</dbReference>